<protein>
    <submittedName>
        <fullName evidence="4">Recombinase</fullName>
    </submittedName>
</protein>
<accession>A0A1E5QCR9</accession>
<evidence type="ECO:0000259" key="3">
    <source>
        <dbReference type="PROSITE" id="PS51737"/>
    </source>
</evidence>
<dbReference type="InterPro" id="IPR050639">
    <property type="entry name" value="SSR_resolvase"/>
</dbReference>
<dbReference type="InterPro" id="IPR025827">
    <property type="entry name" value="Zn_ribbon_recom_dom"/>
</dbReference>
<dbReference type="OrthoDB" id="445127at2"/>
<dbReference type="STRING" id="1781255.BH720_24885"/>
<feature type="domain" description="Recombinase" evidence="3">
    <location>
        <begin position="137"/>
        <end position="237"/>
    </location>
</feature>
<dbReference type="InterPro" id="IPR006119">
    <property type="entry name" value="Resolv_N"/>
</dbReference>
<evidence type="ECO:0000256" key="1">
    <source>
        <dbReference type="ARBA" id="ARBA00009913"/>
    </source>
</evidence>
<dbReference type="Gene3D" id="3.90.1750.20">
    <property type="entry name" value="Putative Large Serine Recombinase, Chain B, Domain 2"/>
    <property type="match status" value="1"/>
</dbReference>
<dbReference type="SUPFAM" id="SSF53041">
    <property type="entry name" value="Resolvase-like"/>
    <property type="match status" value="1"/>
</dbReference>
<reference evidence="4" key="1">
    <citation type="submission" date="2016-09" db="EMBL/GenBank/DDBJ databases">
        <title>Draft genome of thermotolerant cyanobacterium Desertifilum sp. strain IPPAS B-1220.</title>
        <authorList>
            <person name="Sinetova M.A."/>
            <person name="Bolakhan K."/>
            <person name="Zayadan B.K."/>
            <person name="Mironov K.S."/>
            <person name="Ustinova V."/>
            <person name="Kupriyanova E.V."/>
            <person name="Sidorov R.A."/>
            <person name="Skrypnik A.N."/>
            <person name="Gogoleva N.E."/>
            <person name="Gogolev Y.V."/>
            <person name="Los D.A."/>
        </authorList>
    </citation>
    <scope>NUCLEOTIDE SEQUENCE [LARGE SCALE GENOMIC DNA]</scope>
    <source>
        <strain evidence="4">IPPAS B-1220</strain>
    </source>
</reference>
<dbReference type="SMART" id="SM00857">
    <property type="entry name" value="Resolvase"/>
    <property type="match status" value="1"/>
</dbReference>
<evidence type="ECO:0000256" key="2">
    <source>
        <dbReference type="SAM" id="MobiDB-lite"/>
    </source>
</evidence>
<dbReference type="InterPro" id="IPR038109">
    <property type="entry name" value="DNA_bind_recomb_sf"/>
</dbReference>
<sequence length="432" mass="49842">MKIIAYSYTEPLLDKNPDSQIWGWEIDDVYQDIGNRQQLRQLLKDAQVEPPQYLLIRTLRELGDSLEEIQIRLAELAELKIKLIATEETLILDESESLKSSFLQLLTTLQDEQRSRRIRQGHARNRLQAKPPPGKPPYGYQRGKNSYILDKRTAPIVKEFFDRFLLFGSLRGAVRYLEKKYNKKIAVSTGFRWLTNPVYRGDTAFKDGETLLDTHVPIISREEAAQVDRLLRRNRRLPPRTASAPRSLAGLVSCGECGSAMTVSRVKPYRQEKEYLYLRPVECPQRPKCKALKYEAVLEATIKTICEDLQNAIASIPLPDLDRVKLGIESAIAQQQNILNQLPELTATGILDPETAQLRAYKVRISMAQLQARLAELPPVNLRSVAQAITLPQFWLDLSESERRFYLREFIRQIKIVRPSEQNWEIRLIFIF</sequence>
<dbReference type="GO" id="GO:0003677">
    <property type="term" value="F:DNA binding"/>
    <property type="evidence" value="ECO:0007669"/>
    <property type="project" value="InterPro"/>
</dbReference>
<dbReference type="InterPro" id="IPR036162">
    <property type="entry name" value="Resolvase-like_N_sf"/>
</dbReference>
<dbReference type="PANTHER" id="PTHR30461">
    <property type="entry name" value="DNA-INVERTASE FROM LAMBDOID PROPHAGE"/>
    <property type="match status" value="1"/>
</dbReference>
<name>A0A1E5QCR9_9CYAN</name>
<feature type="region of interest" description="Disordered" evidence="2">
    <location>
        <begin position="114"/>
        <end position="141"/>
    </location>
</feature>
<feature type="compositionally biased region" description="Basic residues" evidence="2">
    <location>
        <begin position="116"/>
        <end position="127"/>
    </location>
</feature>
<dbReference type="Pfam" id="PF07508">
    <property type="entry name" value="Recombinase"/>
    <property type="match status" value="1"/>
</dbReference>
<dbReference type="InterPro" id="IPR011109">
    <property type="entry name" value="DNA_bind_recombinase_dom"/>
</dbReference>
<comment type="caution">
    <text evidence="4">The sequence shown here is derived from an EMBL/GenBank/DDBJ whole genome shotgun (WGS) entry which is preliminary data.</text>
</comment>
<organism evidence="4">
    <name type="scientific">Desertifilum tharense IPPAS B-1220</name>
    <dbReference type="NCBI Taxonomy" id="1781255"/>
    <lineage>
        <taxon>Bacteria</taxon>
        <taxon>Bacillati</taxon>
        <taxon>Cyanobacteriota</taxon>
        <taxon>Cyanophyceae</taxon>
        <taxon>Desertifilales</taxon>
        <taxon>Desertifilaceae</taxon>
        <taxon>Desertifilum</taxon>
    </lineage>
</organism>
<dbReference type="PROSITE" id="PS51737">
    <property type="entry name" value="RECOMBINASE_DNA_BIND"/>
    <property type="match status" value="1"/>
</dbReference>
<dbReference type="Pfam" id="PF13408">
    <property type="entry name" value="Zn_ribbon_recom"/>
    <property type="match status" value="1"/>
</dbReference>
<evidence type="ECO:0000313" key="4">
    <source>
        <dbReference type="EMBL" id="OEJ72456.1"/>
    </source>
</evidence>
<gene>
    <name evidence="4" type="ORF">BH720_24885</name>
</gene>
<dbReference type="GO" id="GO:0000150">
    <property type="term" value="F:DNA strand exchange activity"/>
    <property type="evidence" value="ECO:0007669"/>
    <property type="project" value="InterPro"/>
</dbReference>
<dbReference type="Pfam" id="PF00239">
    <property type="entry name" value="Resolvase"/>
    <property type="match status" value="1"/>
</dbReference>
<dbReference type="AlphaFoldDB" id="A0A1E5QCR9"/>
<dbReference type="PANTHER" id="PTHR30461:SF26">
    <property type="entry name" value="RESOLVASE HOMOLOG YNEB"/>
    <property type="match status" value="1"/>
</dbReference>
<comment type="similarity">
    <text evidence="1">Belongs to the site-specific recombinase resolvase family.</text>
</comment>
<dbReference type="EMBL" id="MJGC01000131">
    <property type="protein sequence ID" value="OEJ72456.1"/>
    <property type="molecule type" value="Genomic_DNA"/>
</dbReference>
<proteinExistence type="inferred from homology"/>
<dbReference type="RefSeq" id="WP_069969928.1">
    <property type="nucleotide sequence ID" value="NZ_CM124774.1"/>
</dbReference>